<dbReference type="AlphaFoldDB" id="A0A0A9HCH0"/>
<reference evidence="2" key="2">
    <citation type="journal article" date="2015" name="Data Brief">
        <title>Shoot transcriptome of the giant reed, Arundo donax.</title>
        <authorList>
            <person name="Barrero R.A."/>
            <person name="Guerrero F.D."/>
            <person name="Moolhuijzen P."/>
            <person name="Goolsby J.A."/>
            <person name="Tidwell J."/>
            <person name="Bellgard S.E."/>
            <person name="Bellgard M.I."/>
        </authorList>
    </citation>
    <scope>NUCLEOTIDE SEQUENCE</scope>
    <source>
        <tissue evidence="2">Shoot tissue taken approximately 20 cm above the soil surface</tissue>
    </source>
</reference>
<sequence>MGLRCGRSWPRRRRPRRCRTSGWPGSTPPPTSRY</sequence>
<feature type="compositionally biased region" description="Basic residues" evidence="1">
    <location>
        <begin position="9"/>
        <end position="19"/>
    </location>
</feature>
<dbReference type="EMBL" id="GBRH01167313">
    <property type="protein sequence ID" value="JAE30583.1"/>
    <property type="molecule type" value="Transcribed_RNA"/>
</dbReference>
<organism evidence="2">
    <name type="scientific">Arundo donax</name>
    <name type="common">Giant reed</name>
    <name type="synonym">Donax arundinaceus</name>
    <dbReference type="NCBI Taxonomy" id="35708"/>
    <lineage>
        <taxon>Eukaryota</taxon>
        <taxon>Viridiplantae</taxon>
        <taxon>Streptophyta</taxon>
        <taxon>Embryophyta</taxon>
        <taxon>Tracheophyta</taxon>
        <taxon>Spermatophyta</taxon>
        <taxon>Magnoliopsida</taxon>
        <taxon>Liliopsida</taxon>
        <taxon>Poales</taxon>
        <taxon>Poaceae</taxon>
        <taxon>PACMAD clade</taxon>
        <taxon>Arundinoideae</taxon>
        <taxon>Arundineae</taxon>
        <taxon>Arundo</taxon>
    </lineage>
</organism>
<evidence type="ECO:0000313" key="2">
    <source>
        <dbReference type="EMBL" id="JAE30583.1"/>
    </source>
</evidence>
<protein>
    <submittedName>
        <fullName evidence="2">GYRB</fullName>
    </submittedName>
</protein>
<accession>A0A0A9HCH0</accession>
<name>A0A0A9HCH0_ARUDO</name>
<feature type="region of interest" description="Disordered" evidence="1">
    <location>
        <begin position="1"/>
        <end position="34"/>
    </location>
</feature>
<evidence type="ECO:0000256" key="1">
    <source>
        <dbReference type="SAM" id="MobiDB-lite"/>
    </source>
</evidence>
<reference evidence="2" key="1">
    <citation type="submission" date="2014-09" db="EMBL/GenBank/DDBJ databases">
        <authorList>
            <person name="Magalhaes I.L.F."/>
            <person name="Oliveira U."/>
            <person name="Santos F.R."/>
            <person name="Vidigal T.H.D.A."/>
            <person name="Brescovit A.D."/>
            <person name="Santos A.J."/>
        </authorList>
    </citation>
    <scope>NUCLEOTIDE SEQUENCE</scope>
    <source>
        <tissue evidence="2">Shoot tissue taken approximately 20 cm above the soil surface</tissue>
    </source>
</reference>
<proteinExistence type="predicted"/>